<evidence type="ECO:0000313" key="2">
    <source>
        <dbReference type="Proteomes" id="UP000077071"/>
    </source>
</evidence>
<dbReference type="GO" id="GO:0000287">
    <property type="term" value="F:magnesium ion binding"/>
    <property type="evidence" value="ECO:0007669"/>
    <property type="project" value="InterPro"/>
</dbReference>
<dbReference type="Proteomes" id="UP000077071">
    <property type="component" value="Chromosome"/>
</dbReference>
<reference evidence="1 2" key="1">
    <citation type="submission" date="2016-05" db="EMBL/GenBank/DDBJ databases">
        <title>Complete genome sequence of Rathayibacter tritici NCPPB 1953.</title>
        <authorList>
            <person name="Park J."/>
            <person name="Lee H.-H."/>
            <person name="Lee S.-W."/>
            <person name="Seo Y.-S."/>
        </authorList>
    </citation>
    <scope>NUCLEOTIDE SEQUENCE [LARGE SCALE GENOMIC DNA]</scope>
    <source>
        <strain evidence="1 2">NCPPB 1953</strain>
    </source>
</reference>
<dbReference type="Gene3D" id="3.90.470.20">
    <property type="entry name" value="4'-phosphopantetheinyl transferase domain"/>
    <property type="match status" value="1"/>
</dbReference>
<dbReference type="SUPFAM" id="SSF56214">
    <property type="entry name" value="4'-phosphopantetheinyl transferase"/>
    <property type="match status" value="2"/>
</dbReference>
<sequence length="338" mass="37641">MELPTEPFFLQTSPPWWRINRSQRRSAFRSTCGGVGTTPRSELVRPLTGSDLLRRVCRAACTHSTASTSSWQTVFKPPRQPKFCGECTMYARSEIAPQVRIAGRVQVIWARVHPDTSDWQWLLDDVERTRADRFHREEDRGRFVVAAGLAHLVVGAILGEAPNQPVLDRRCERCGEPHGRPRPLRGIRGCSISHSGSVAGFAWSDSGDVGLDIEERREVSPESLTAAQTIFESEALAQEYDCGGSPLPWWVRKEAVVKLTGEGLQGMPNYTVSTGPNKPGRTFPVRGPEAFDAITTVDIFVDSAHTGAVAFHGRPDLRVIASERQPHDTKYWEELIND</sequence>
<organism evidence="1 2">
    <name type="scientific">Rathayibacter tritici</name>
    <dbReference type="NCBI Taxonomy" id="33888"/>
    <lineage>
        <taxon>Bacteria</taxon>
        <taxon>Bacillati</taxon>
        <taxon>Actinomycetota</taxon>
        <taxon>Actinomycetes</taxon>
        <taxon>Micrococcales</taxon>
        <taxon>Microbacteriaceae</taxon>
        <taxon>Rathayibacter</taxon>
    </lineage>
</organism>
<evidence type="ECO:0000313" key="1">
    <source>
        <dbReference type="EMBL" id="AND15266.1"/>
    </source>
</evidence>
<keyword evidence="2" id="KW-1185">Reference proteome</keyword>
<dbReference type="InterPro" id="IPR037143">
    <property type="entry name" value="4-PPantetheinyl_Trfase_dom_sf"/>
</dbReference>
<dbReference type="KEGG" id="rtn:A6122_0098"/>
<dbReference type="STRING" id="33888.A6122_0098"/>
<dbReference type="EMBL" id="CP015515">
    <property type="protein sequence ID" value="AND15266.1"/>
    <property type="molecule type" value="Genomic_DNA"/>
</dbReference>
<name>A0A160KPC1_9MICO</name>
<accession>A0A160KPC1</accession>
<dbReference type="PATRIC" id="fig|33888.3.peg.116"/>
<proteinExistence type="predicted"/>
<protein>
    <recommendedName>
        <fullName evidence="3">4'-phosphopantetheinyl transferase domain-containing protein</fullName>
    </recommendedName>
</protein>
<gene>
    <name evidence="1" type="ORF">A6122_0098</name>
</gene>
<dbReference type="AlphaFoldDB" id="A0A160KPC1"/>
<evidence type="ECO:0008006" key="3">
    <source>
        <dbReference type="Google" id="ProtNLM"/>
    </source>
</evidence>
<dbReference type="GO" id="GO:0008897">
    <property type="term" value="F:holo-[acyl-carrier-protein] synthase activity"/>
    <property type="evidence" value="ECO:0007669"/>
    <property type="project" value="InterPro"/>
</dbReference>